<gene>
    <name evidence="5" type="ORF">LY89DRAFT_506342</name>
</gene>
<dbReference type="PANTHER" id="PTHR24189">
    <property type="entry name" value="MYOTROPHIN"/>
    <property type="match status" value="1"/>
</dbReference>
<dbReference type="InterPro" id="IPR036770">
    <property type="entry name" value="Ankyrin_rpt-contain_sf"/>
</dbReference>
<proteinExistence type="predicted"/>
<dbReference type="InterPro" id="IPR050745">
    <property type="entry name" value="Multifunctional_regulatory"/>
</dbReference>
<evidence type="ECO:0000256" key="4">
    <source>
        <dbReference type="SAM" id="MobiDB-lite"/>
    </source>
</evidence>
<dbReference type="PANTHER" id="PTHR24189:SF50">
    <property type="entry name" value="ANKYRIN REPEAT AND SOCS BOX PROTEIN 2"/>
    <property type="match status" value="1"/>
</dbReference>
<dbReference type="Pfam" id="PF12796">
    <property type="entry name" value="Ank_2"/>
    <property type="match status" value="1"/>
</dbReference>
<evidence type="ECO:0000313" key="5">
    <source>
        <dbReference type="EMBL" id="KUJ18861.1"/>
    </source>
</evidence>
<evidence type="ECO:0000256" key="1">
    <source>
        <dbReference type="ARBA" id="ARBA00022737"/>
    </source>
</evidence>
<feature type="repeat" description="ANK" evidence="3">
    <location>
        <begin position="2081"/>
        <end position="2113"/>
    </location>
</feature>
<dbReference type="KEGG" id="psco:LY89DRAFT_506342"/>
<dbReference type="PROSITE" id="PS50297">
    <property type="entry name" value="ANK_REP_REGION"/>
    <property type="match status" value="1"/>
</dbReference>
<dbReference type="OrthoDB" id="194358at2759"/>
<keyword evidence="6" id="KW-1185">Reference proteome</keyword>
<dbReference type="GeneID" id="28817755"/>
<organism evidence="5 6">
    <name type="scientific">Mollisia scopiformis</name>
    <name type="common">Conifer needle endophyte fungus</name>
    <name type="synonym">Phialocephala scopiformis</name>
    <dbReference type="NCBI Taxonomy" id="149040"/>
    <lineage>
        <taxon>Eukaryota</taxon>
        <taxon>Fungi</taxon>
        <taxon>Dikarya</taxon>
        <taxon>Ascomycota</taxon>
        <taxon>Pezizomycotina</taxon>
        <taxon>Leotiomycetes</taxon>
        <taxon>Helotiales</taxon>
        <taxon>Mollisiaceae</taxon>
        <taxon>Mollisia</taxon>
    </lineage>
</organism>
<dbReference type="InterPro" id="IPR002110">
    <property type="entry name" value="Ankyrin_rpt"/>
</dbReference>
<sequence>MASPRQERPPAGFSRMASISTTSSGQRGQSSLARSTTMSTVSSLYAAETPRSEFQDQLSEMAVGAGVPLTLPRSLLSLPNQRAAPSNPSDKSGAEEFLMSLRPKRAFIGKSSKGFAKEEVLLALDKAIVGKKSVLLIEGLIQLAETAGANAGNSSSPFTTDKKGHAIPTLDYLFTQAEHSHSIDVWRLFLNRVSQRFLDASLAGMLKDRPDDIERIKSLLEFGANPELCQDRILDLTGSGSEELVEIVLLSPLLKNSEFLNQGLVKAAANGSLRNTSMLLLRGANGNYGQSSALKNSVSMQRYDLTLAIVTMTKKPISSSNLDDATGMISSWSREAQKPFLKVLLYAGASGSRTSKTLVPFIAAHDQDITSILTECLAFRHSTFPAPKLFQYAVETGKFPLALDVLRSSHNRSFSDYASTGVHLQLVRGYSEDPEETHKVLSELLTLGISGDYTSQMLVRCCAPEQIEDSHIVTLIDLLITTAGAKVNYSDGAALMLAIEAASPAIVGTLAGTKPAKKILNLAVVHTSSSLGDDNPAKLEIWSTLLDAGASGPSVDQELFSAIDRTPQSLKKVKVLLKGASLDHSEGKALVKAVQLERLDLLEAMLAQKTPQFLTFASVWKQTRKLFALAESGDGPLPYSLPYMQNIYEVFHAAAKGATPVDDLLVDATKCSSNEIALSLTRLFLRWGGSPNVALGAPLQACIKRSDTQTLAALLEGETSKTSLKYGFVEALALRHDERHAMLETIIGAGLERASLDAALPQVLREDPYDVPTVHLIVGAGAILHSSFGENLVPPSLNLDLPVVEMLLPSIGDKNSILLPLKAVLSSRKDWQSPDGESLPMVKMLVNHCGKGTWADGSFISGVKACNLHFASIFEKHLTSDSVFSDALQQLLVVDHPSFDRDRLSMTQYLLQNGARGNVIDKFFLHAARTLELEWITALYPYISDRSVALSAFGLVQNTKEAGNATSGNRLEIIQFLLKQGLDGPMVDSAFVHAASTADVKGMNEYMAFVTSTSPFSQALDILAQNGKLLVSREGMAAVDLLISKGASNVSVANAAKTAAKAHNLATSKLIIGMTQTHIVIHAAFQGLMEHPKPLNYAESRNILFYLLESGLGDEDTEVVARLAGSSFDLAVVKALSPLDNSEYLYDCALDAIPLADNTWLSTKGLEFVDYLLGKGVSPRVINKLIEAASEALSLAALHILLPACDDMGKAVELSFGSVVSDNARWTSTQGLHVVDFLLEYGAKGHAVEQAAAHAAETLKHDALDVLLKSPAAGIVIPAAFKALTRSKSGRLSSEQLTIASTLVKQGVSTENLEIAAIEFAKILDIEGLKVLSGSPRFRQVTDNVLRALLLDETLWRTLEGNRIIQFLIEKGASTKMIEASASKAAAALDIDALHNVLGTDHLFSVVEAAFTSMTELEKGWLCPEGLRIAEYLLQRDPSEGNINKAFVQASQYLYFDAVKLLEPYVSDTAVFNEALNRAVKTDSKWLSQLHLIELLLESGVEGDAVELALTKGAQALHLTSLELLAPKIDRSEIYTKAFAAAIENTQEWRRSLDVIHFLLQHGASGDPVHKAYLSACAALDLPAVTLLHPHISNSDVHSHAFRRAASNEAWSSPNYLEVLKFLYTEDIASDVIGVALVAAAEELNVAAVQLLSRNADQKVCTEAFATATGNGQQWTSEQGTEIVQILAEKGSRGDSVNEAFINSARLFRLDLINVLAHNVDRENVCVSLALGALLSTRESGDSWVSNTDALEILNILVSMGASGDSTDGALVLAAQAGNTSAVNILSEVVNDPQTFTAAFNAMTTSSTIWLDSSYFDLVGLLLSRGAADEGVHAALVSALFYVIDGLASQELLQLLLFHGADVDFDDGKSLQVAAQNARQDLFEMLLEKNPDSHSLYMALKAVLSNGLDEATVLALFKSVTDNKAVQARPNVNNNSELGLPLIFYCLNSYPTSARLVQEICDLGADLSATIVWDLYENEYDDPITDRLTPLLLSLDKKCSDEVIGVLLGCGAEINYISEESRATALMLAAGKGRMSVVSTLIDRGASVHQKDVRDRTPLCYASCNGDISVMKSILKKNPPRNDGSLHEAARELNADAVKLLIKAGHDIHFPSAKHGGRSPLCELCYACRGSKDSVALQRTLTELANANAQPLRKSRGRTAIFMAMENAHPGPVVTALIEGLLWKDLNDPQNIYEEGDHFYSATMYIKKGIIRQAESVANDLLERLVDFSAVDRYYAKERMRQPRDAVGMPQRIMDMDHKKWIRSSRLEEEQEDFERKLRRQDEEMANRQLLSQRQHLMVMEQRENLGQQQSAHVLDSHLLSMKLRDREHGMELRHQEENFDYRLGEMAAANQMKLHIEAGQFANKIGMQEQSRTAELKHYTQTQDTKLNYLGEEQTMRYNISEAQQQLRLGGIEKELGYKRELQSDEIEYREKLSNAERAELDRKLQFANQMNTGRVQLNRDLGDIDYASRQNKLQVENQNRQAQLQYQKETDRERVETMDTMNQQVFARNQNAINTQRAQGKIELDTQAGLSQIETETMQDKIQMTQQDRGHKIAAESRLGQVQNQNLYDRYQITQEDRNNLLETETRMGQIQSHNLQKKVITQLDFIQATNREKLGYQQATDQQRLGFQQNYDYQKLQTLNSEGRIQNSTLQDKNQLNLQFQYQSGNMRLGQQAQSRDIDLNYQQRSGNLEMRKQGFLHGAKMEEMRGQDYLNTRRVQGSMVTQQAQIDAARAKQRDTLQYRALGGSEDS</sequence>
<dbReference type="InParanoid" id="A0A194XFE0"/>
<dbReference type="Gene3D" id="1.25.40.20">
    <property type="entry name" value="Ankyrin repeat-containing domain"/>
    <property type="match status" value="3"/>
</dbReference>
<evidence type="ECO:0000256" key="3">
    <source>
        <dbReference type="PROSITE-ProRule" id="PRU00023"/>
    </source>
</evidence>
<keyword evidence="2 3" id="KW-0040">ANK repeat</keyword>
<reference evidence="5 6" key="1">
    <citation type="submission" date="2015-10" db="EMBL/GenBank/DDBJ databases">
        <title>Full genome of DAOMC 229536 Phialocephala scopiformis, a fungal endophyte of spruce producing the potent anti-insectan compound rugulosin.</title>
        <authorList>
            <consortium name="DOE Joint Genome Institute"/>
            <person name="Walker A.K."/>
            <person name="Frasz S.L."/>
            <person name="Seifert K.A."/>
            <person name="Miller J.D."/>
            <person name="Mondo S.J."/>
            <person name="Labutti K."/>
            <person name="Lipzen A."/>
            <person name="Dockter R."/>
            <person name="Kennedy M."/>
            <person name="Grigoriev I.V."/>
            <person name="Spatafora J.W."/>
        </authorList>
    </citation>
    <scope>NUCLEOTIDE SEQUENCE [LARGE SCALE GENOMIC DNA]</scope>
    <source>
        <strain evidence="5 6">CBS 120377</strain>
    </source>
</reference>
<protein>
    <submittedName>
        <fullName evidence="5">Ankyrin</fullName>
    </submittedName>
</protein>
<evidence type="ECO:0000313" key="6">
    <source>
        <dbReference type="Proteomes" id="UP000070700"/>
    </source>
</evidence>
<keyword evidence="1" id="KW-0677">Repeat</keyword>
<evidence type="ECO:0000256" key="2">
    <source>
        <dbReference type="ARBA" id="ARBA00023043"/>
    </source>
</evidence>
<accession>A0A194XFE0</accession>
<feature type="region of interest" description="Disordered" evidence="4">
    <location>
        <begin position="1"/>
        <end position="35"/>
    </location>
</feature>
<dbReference type="RefSeq" id="XP_018073216.1">
    <property type="nucleotide sequence ID" value="XM_018208029.1"/>
</dbReference>
<dbReference type="EMBL" id="KQ947412">
    <property type="protein sequence ID" value="KUJ18861.1"/>
    <property type="molecule type" value="Genomic_DNA"/>
</dbReference>
<dbReference type="SUPFAM" id="SSF48403">
    <property type="entry name" value="Ankyrin repeat"/>
    <property type="match status" value="1"/>
</dbReference>
<dbReference type="SMART" id="SM00248">
    <property type="entry name" value="ANK"/>
    <property type="match status" value="8"/>
</dbReference>
<feature type="repeat" description="ANK" evidence="3">
    <location>
        <begin position="2021"/>
        <end position="2053"/>
    </location>
</feature>
<feature type="compositionally biased region" description="Low complexity" evidence="4">
    <location>
        <begin position="18"/>
        <end position="31"/>
    </location>
</feature>
<name>A0A194XFE0_MOLSC</name>
<dbReference type="Proteomes" id="UP000070700">
    <property type="component" value="Unassembled WGS sequence"/>
</dbReference>
<dbReference type="PROSITE" id="PS50088">
    <property type="entry name" value="ANK_REPEAT"/>
    <property type="match status" value="2"/>
</dbReference>